<feature type="domain" description="Cyclin N-terminal" evidence="2">
    <location>
        <begin position="48"/>
        <end position="169"/>
    </location>
</feature>
<proteinExistence type="predicted"/>
<name>A0ABQ8UYG1_9EUKA</name>
<dbReference type="Gene3D" id="1.10.472.10">
    <property type="entry name" value="Cyclin-like"/>
    <property type="match status" value="2"/>
</dbReference>
<organism evidence="3 4">
    <name type="scientific">Paratrimastix pyriformis</name>
    <dbReference type="NCBI Taxonomy" id="342808"/>
    <lineage>
        <taxon>Eukaryota</taxon>
        <taxon>Metamonada</taxon>
        <taxon>Preaxostyla</taxon>
        <taxon>Paratrimastigidae</taxon>
        <taxon>Paratrimastix</taxon>
    </lineage>
</organism>
<comment type="caution">
    <text evidence="3">The sequence shown here is derived from an EMBL/GenBank/DDBJ whole genome shotgun (WGS) entry which is preliminary data.</text>
</comment>
<sequence length="372" mass="41022">MGENSFGLDELSPLESRDHSPKNEEYYQLSEEVFDQEADLLPILTTKISETEPRLRPSAAYVKQAMFRPDARRNAVVFILQATKALGRSFHVADLAVRFMDRFCSKSEISDDTLPLALGTFLLLASKQLDVEIPLSSLLNLINADLDQPFSTDEACFLEQLVGSELEMDCADTSSSLFLKTFETLLNQAYIFRNRSNRSVISEVAVLFLESIIPDPLFLEYTPATQALAALLCAHSFLLSPESARSQMKKLFTSRFPRELDTLSVDACARAMTVLFCRIHPHSLFAHRMGLVPRKVPKAATPRSAAVKRPLLHQSPLNIVDCASPGSAAATGSPLAPHKPANLLLEPIGEVHEHLGVVTSLVPFQPAVAHRA</sequence>
<dbReference type="InterPro" id="IPR036915">
    <property type="entry name" value="Cyclin-like_sf"/>
</dbReference>
<evidence type="ECO:0000313" key="4">
    <source>
        <dbReference type="Proteomes" id="UP001141327"/>
    </source>
</evidence>
<reference evidence="3" key="1">
    <citation type="journal article" date="2022" name="bioRxiv">
        <title>Genomics of Preaxostyla Flagellates Illuminates Evolutionary Transitions and the Path Towards Mitochondrial Loss.</title>
        <authorList>
            <person name="Novak L.V.F."/>
            <person name="Treitli S.C."/>
            <person name="Pyrih J."/>
            <person name="Halakuc P."/>
            <person name="Pipaliya S.V."/>
            <person name="Vacek V."/>
            <person name="Brzon O."/>
            <person name="Soukal P."/>
            <person name="Eme L."/>
            <person name="Dacks J.B."/>
            <person name="Karnkowska A."/>
            <person name="Elias M."/>
            <person name="Hampl V."/>
        </authorList>
    </citation>
    <scope>NUCLEOTIDE SEQUENCE</scope>
    <source>
        <strain evidence="3">RCP-MX</strain>
    </source>
</reference>
<protein>
    <recommendedName>
        <fullName evidence="2">Cyclin N-terminal domain-containing protein</fullName>
    </recommendedName>
</protein>
<dbReference type="InterPro" id="IPR006671">
    <property type="entry name" value="Cyclin_N"/>
</dbReference>
<accession>A0ABQ8UYG1</accession>
<evidence type="ECO:0000259" key="2">
    <source>
        <dbReference type="Pfam" id="PF00134"/>
    </source>
</evidence>
<keyword evidence="4" id="KW-1185">Reference proteome</keyword>
<dbReference type="Pfam" id="PF00134">
    <property type="entry name" value="Cyclin_N"/>
    <property type="match status" value="1"/>
</dbReference>
<dbReference type="Proteomes" id="UP001141327">
    <property type="component" value="Unassembled WGS sequence"/>
</dbReference>
<gene>
    <name evidence="3" type="ORF">PAPYR_1059</name>
</gene>
<feature type="region of interest" description="Disordered" evidence="1">
    <location>
        <begin position="1"/>
        <end position="22"/>
    </location>
</feature>
<dbReference type="SUPFAM" id="SSF47954">
    <property type="entry name" value="Cyclin-like"/>
    <property type="match status" value="1"/>
</dbReference>
<evidence type="ECO:0000313" key="3">
    <source>
        <dbReference type="EMBL" id="KAJ4462424.1"/>
    </source>
</evidence>
<evidence type="ECO:0000256" key="1">
    <source>
        <dbReference type="SAM" id="MobiDB-lite"/>
    </source>
</evidence>
<dbReference type="EMBL" id="JAPMOS010000003">
    <property type="protein sequence ID" value="KAJ4462424.1"/>
    <property type="molecule type" value="Genomic_DNA"/>
</dbReference>